<evidence type="ECO:0000259" key="2">
    <source>
        <dbReference type="PROSITE" id="PS50235"/>
    </source>
</evidence>
<dbReference type="Pfam" id="PF00443">
    <property type="entry name" value="UCH"/>
    <property type="match status" value="1"/>
</dbReference>
<evidence type="ECO:0000256" key="1">
    <source>
        <dbReference type="SAM" id="MobiDB-lite"/>
    </source>
</evidence>
<accession>A0ABR3VZF0</accession>
<feature type="compositionally biased region" description="Basic and acidic residues" evidence="1">
    <location>
        <begin position="804"/>
        <end position="815"/>
    </location>
</feature>
<evidence type="ECO:0000313" key="4">
    <source>
        <dbReference type="Proteomes" id="UP001583177"/>
    </source>
</evidence>
<dbReference type="InterPro" id="IPR001394">
    <property type="entry name" value="Peptidase_C19_UCH"/>
</dbReference>
<feature type="region of interest" description="Disordered" evidence="1">
    <location>
        <begin position="975"/>
        <end position="1036"/>
    </location>
</feature>
<evidence type="ECO:0000313" key="3">
    <source>
        <dbReference type="EMBL" id="KAL1849188.1"/>
    </source>
</evidence>
<feature type="region of interest" description="Disordered" evidence="1">
    <location>
        <begin position="750"/>
        <end position="834"/>
    </location>
</feature>
<feature type="compositionally biased region" description="Polar residues" evidence="1">
    <location>
        <begin position="607"/>
        <end position="645"/>
    </location>
</feature>
<dbReference type="Pfam" id="PF08837">
    <property type="entry name" value="DUF1810"/>
    <property type="match status" value="1"/>
</dbReference>
<dbReference type="EMBL" id="JAWRVE010000204">
    <property type="protein sequence ID" value="KAL1849188.1"/>
    <property type="molecule type" value="Genomic_DNA"/>
</dbReference>
<dbReference type="Proteomes" id="UP001583177">
    <property type="component" value="Unassembled WGS sequence"/>
</dbReference>
<feature type="region of interest" description="Disordered" evidence="1">
    <location>
        <begin position="592"/>
        <end position="676"/>
    </location>
</feature>
<name>A0ABR3VZF0_9PEZI</name>
<dbReference type="InterPro" id="IPR028889">
    <property type="entry name" value="USP"/>
</dbReference>
<dbReference type="InterPro" id="IPR014937">
    <property type="entry name" value="DUF1810"/>
</dbReference>
<feature type="compositionally biased region" description="Acidic residues" evidence="1">
    <location>
        <begin position="939"/>
        <end position="949"/>
    </location>
</feature>
<dbReference type="InterPro" id="IPR038765">
    <property type="entry name" value="Papain-like_cys_pep_sf"/>
</dbReference>
<sequence length="1036" mass="115257">MAGEPNPEHWQFPRLPDKDGHDLPTATGEANWPLHHDQLHQILVSPPLNKNDVLVQEITRGASKFYPVVAENILPAEHARFRNNLSWLGATLMALFNVSPLLSLLNEAKASGQVVDPMVDVLHDMEQRFRTRIANQVTDQDQRAAIENDVRVIWRLIRESRIGHPEPYHMLPHPADFAHYLLRWIAQALLKQTVGSKNTMRRQAAVPSDYAGYVMGTVVQETKSLEQAIAEHMWEDQARTRTCPDCNKQVKTNDFLKYAYLPEVLFIHSDFTPRPGSIHVSPDVRFTYPKRLDMSDLRDAPTRPGDQTDCVYKLESIVTWLNNSNGSGMHYKAALRQDGSLWNEFNDRPQPEGSMTAKTLDEIKGDDSYKPWLLIYVRERGARAPANLQSAVRRQPIQISPPVLIHPPFLTSAAAGVTSDPYNLERFVTAQHDGYADGTTFMDARDQLGSSRRTGHWTWYIFPTMTTLYASTSCPDGVQYTIESLAEARAYWNHRGLRERYMQLLGVLGRCHEDHPIALFGAWNYAHNFHQSLTLFMLICNPSELNTFQTVTWKFFGGRFDKDTAWQVLRLIHAKGDNHALREAFARINYTDPDQLIPPPSGGDGGNVSSSTAGDQTLPTVTVTQPAINTAKTTQPPLGQNNTVDQPGPSNGSSNGAGHGKTGPSGDTGAFSGSGETNDAYEIGSVLLALADINLSRDNPIETNDIGALNDQARRLGHTILDFAHPLVVPAPTNATNERARRLGRHLIRASLPGDPSDDAAAHQNGAQPDDGRHAGSASRADGTSDLDSRDVSAFGGDGTFDVDSDHGNGDDHSDSSILDGDDDTQPNDEEPYGYVAIPTDPNDARIQACEDWTLADFREAFHDEGLDWRGLRNDAEKYQAKFLKHFELERDYSIYHETKLRKVVREKVSGVKRDANKAELVEVLTDYDEDVLQHFEYVTDEDESEETDSGGSSAVSEDYESSLASGTEALFIGARRDETAGGKGRKKAAVQPRVVASAARARKRSRDDDDDDDDKEEERRYGPRWLSDSYSSDLP</sequence>
<gene>
    <name evidence="3" type="ORF">Daus18300_013345</name>
</gene>
<organism evidence="3 4">
    <name type="scientific">Diaporthe australafricana</name>
    <dbReference type="NCBI Taxonomy" id="127596"/>
    <lineage>
        <taxon>Eukaryota</taxon>
        <taxon>Fungi</taxon>
        <taxon>Dikarya</taxon>
        <taxon>Ascomycota</taxon>
        <taxon>Pezizomycotina</taxon>
        <taxon>Sordariomycetes</taxon>
        <taxon>Sordariomycetidae</taxon>
        <taxon>Diaporthales</taxon>
        <taxon>Diaporthaceae</taxon>
        <taxon>Diaporthe</taxon>
    </lineage>
</organism>
<reference evidence="3 4" key="1">
    <citation type="journal article" date="2024" name="IMA Fungus">
        <title>IMA Genome - F19 : A genome assembly and annotation guide to empower mycologists, including annotated draft genome sequences of Ceratocystis pirilliformis, Diaporthe australafricana, Fusarium ophioides, Paecilomyces lecythidis, and Sporothrix stenoceras.</title>
        <authorList>
            <person name="Aylward J."/>
            <person name="Wilson A.M."/>
            <person name="Visagie C.M."/>
            <person name="Spraker J."/>
            <person name="Barnes I."/>
            <person name="Buitendag C."/>
            <person name="Ceriani C."/>
            <person name="Del Mar Angel L."/>
            <person name="du Plessis D."/>
            <person name="Fuchs T."/>
            <person name="Gasser K."/>
            <person name="Kramer D."/>
            <person name="Li W."/>
            <person name="Munsamy K."/>
            <person name="Piso A."/>
            <person name="Price J.L."/>
            <person name="Sonnekus B."/>
            <person name="Thomas C."/>
            <person name="van der Nest A."/>
            <person name="van Dijk A."/>
            <person name="van Heerden A."/>
            <person name="van Vuuren N."/>
            <person name="Yilmaz N."/>
            <person name="Duong T.A."/>
            <person name="van der Merwe N.A."/>
            <person name="Wingfield M.J."/>
            <person name="Wingfield B.D."/>
        </authorList>
    </citation>
    <scope>NUCLEOTIDE SEQUENCE [LARGE SCALE GENOMIC DNA]</scope>
    <source>
        <strain evidence="3 4">CMW 18300</strain>
    </source>
</reference>
<protein>
    <recommendedName>
        <fullName evidence="2">USP domain-containing protein</fullName>
    </recommendedName>
</protein>
<feature type="region of interest" description="Disordered" evidence="1">
    <location>
        <begin position="938"/>
        <end position="962"/>
    </location>
</feature>
<feature type="region of interest" description="Disordered" evidence="1">
    <location>
        <begin position="1"/>
        <end position="30"/>
    </location>
</feature>
<comment type="caution">
    <text evidence="3">The sequence shown here is derived from an EMBL/GenBank/DDBJ whole genome shotgun (WGS) entry which is preliminary data.</text>
</comment>
<dbReference type="SUPFAM" id="SSF54001">
    <property type="entry name" value="Cysteine proteinases"/>
    <property type="match status" value="1"/>
</dbReference>
<dbReference type="InterPro" id="IPR036287">
    <property type="entry name" value="Rv1873-like_sf"/>
</dbReference>
<feature type="domain" description="USP" evidence="2">
    <location>
        <begin position="77"/>
        <end position="379"/>
    </location>
</feature>
<dbReference type="Gene3D" id="1.25.40.380">
    <property type="entry name" value="Protein of unknown function DUF1810"/>
    <property type="match status" value="1"/>
</dbReference>
<keyword evidence="4" id="KW-1185">Reference proteome</keyword>
<dbReference type="SUPFAM" id="SSF140736">
    <property type="entry name" value="Rv1873-like"/>
    <property type="match status" value="1"/>
</dbReference>
<proteinExistence type="predicted"/>
<dbReference type="PROSITE" id="PS50235">
    <property type="entry name" value="USP_3"/>
    <property type="match status" value="1"/>
</dbReference>
<feature type="compositionally biased region" description="Acidic residues" evidence="1">
    <location>
        <begin position="820"/>
        <end position="832"/>
    </location>
</feature>
<dbReference type="Gene3D" id="3.90.70.10">
    <property type="entry name" value="Cysteine proteinases"/>
    <property type="match status" value="1"/>
</dbReference>